<evidence type="ECO:0000313" key="2">
    <source>
        <dbReference type="Proteomes" id="UP000053051"/>
    </source>
</evidence>
<dbReference type="AlphaFoldDB" id="M1X5W4"/>
<proteinExistence type="predicted"/>
<dbReference type="EMBL" id="CAIY01000052">
    <property type="protein sequence ID" value="CCH67656.1"/>
    <property type="molecule type" value="Genomic_DNA"/>
</dbReference>
<comment type="caution">
    <text evidence="1">The sequence shown here is derived from an EMBL/GenBank/DDBJ whole genome shotgun (WGS) entry which is preliminary data.</text>
</comment>
<evidence type="ECO:0000313" key="1">
    <source>
        <dbReference type="EMBL" id="CCH67656.1"/>
    </source>
</evidence>
<dbReference type="STRING" id="1165094.RINTHH_15010"/>
<reference evidence="2" key="2">
    <citation type="submission" date="2016-01" db="EMBL/GenBank/DDBJ databases">
        <title>Diatom-associated endosymboitic cyanobacterium lacks core nitrogen metabolism enzymes.</title>
        <authorList>
            <person name="Hilton J.A."/>
            <person name="Foster R.A."/>
            <person name="Tripp H.J."/>
            <person name="Carter B.J."/>
            <person name="Zehr J.P."/>
            <person name="Villareal T.A."/>
        </authorList>
    </citation>
    <scope>NUCLEOTIDE SEQUENCE [LARGE SCALE GENOMIC DNA]</scope>
    <source>
        <strain evidence="2">HH01</strain>
    </source>
</reference>
<dbReference type="GO" id="GO:0004640">
    <property type="term" value="F:phosphoribosylanthranilate isomerase activity"/>
    <property type="evidence" value="ECO:0007669"/>
    <property type="project" value="UniProtKB-EC"/>
</dbReference>
<gene>
    <name evidence="1" type="ORF">RINTHH_15010</name>
</gene>
<dbReference type="EC" id="5.3.1.24" evidence="1"/>
<accession>M1X5W4</accession>
<reference evidence="1 2" key="1">
    <citation type="submission" date="2012-05" db="EMBL/GenBank/DDBJ databases">
        <authorList>
            <person name="Hilton J."/>
        </authorList>
    </citation>
    <scope>NUCLEOTIDE SEQUENCE [LARGE SCALE GENOMIC DNA]</scope>
    <source>
        <strain evidence="1 2">HH01</strain>
    </source>
</reference>
<sequence>MTLPSQGIAIAELSASTLRFICVPISHHYLSSKQTRMAVEILPSTIDKIGVFANILPEEVSCIMTDSELTGIQLSLPLFAIKLRQICLIPKLLKLC</sequence>
<dbReference type="Gene3D" id="3.20.20.70">
    <property type="entry name" value="Aldolase class I"/>
    <property type="match status" value="1"/>
</dbReference>
<dbReference type="Proteomes" id="UP000053051">
    <property type="component" value="Unassembled WGS sequence"/>
</dbReference>
<keyword evidence="1" id="KW-0413">Isomerase</keyword>
<organism evidence="1 2">
    <name type="scientific">Richelia intracellularis HH01</name>
    <dbReference type="NCBI Taxonomy" id="1165094"/>
    <lineage>
        <taxon>Bacteria</taxon>
        <taxon>Bacillati</taxon>
        <taxon>Cyanobacteriota</taxon>
        <taxon>Cyanophyceae</taxon>
        <taxon>Nostocales</taxon>
        <taxon>Nostocaceae</taxon>
        <taxon>Richelia</taxon>
    </lineage>
</organism>
<protein>
    <submittedName>
        <fullName evidence="1">N-(5'-phosphoribosyl)anthranilate isomerase</fullName>
        <ecNumber evidence="1">5.3.1.24</ecNumber>
    </submittedName>
</protein>
<name>M1X5W4_9NOST</name>
<dbReference type="InterPro" id="IPR013785">
    <property type="entry name" value="Aldolase_TIM"/>
</dbReference>
<keyword evidence="2" id="KW-1185">Reference proteome</keyword>